<organism evidence="1">
    <name type="scientific">Candidatus Kentrum sp. LPFa</name>
    <dbReference type="NCBI Taxonomy" id="2126335"/>
    <lineage>
        <taxon>Bacteria</taxon>
        <taxon>Pseudomonadati</taxon>
        <taxon>Pseudomonadota</taxon>
        <taxon>Gammaproteobacteria</taxon>
        <taxon>Candidatus Kentrum</taxon>
    </lineage>
</organism>
<proteinExistence type="predicted"/>
<name>A0A450W8N0_9GAMM</name>
<evidence type="ECO:0000313" key="2">
    <source>
        <dbReference type="EMBL" id="VFK29448.1"/>
    </source>
</evidence>
<dbReference type="AlphaFoldDB" id="A0A450W8N0"/>
<protein>
    <submittedName>
        <fullName evidence="1">Uncharacterized protein</fullName>
    </submittedName>
</protein>
<reference evidence="1" key="1">
    <citation type="submission" date="2019-02" db="EMBL/GenBank/DDBJ databases">
        <authorList>
            <person name="Gruber-Vodicka R. H."/>
            <person name="Seah K. B. B."/>
        </authorList>
    </citation>
    <scope>NUCLEOTIDE SEQUENCE</scope>
    <source>
        <strain evidence="1">BECK_S312</strain>
        <strain evidence="2">BECK_S426</strain>
    </source>
</reference>
<accession>A0A450W8N0</accession>
<sequence>MRSVRICVSGERLHTDSTPEKTDLEKIARLLNVAYLPPPDASGIPGLRRFLPGCRSMRNTQNTRYSQTLIKAGGALPRIDKLDVSFGDERE</sequence>
<evidence type="ECO:0000313" key="1">
    <source>
        <dbReference type="EMBL" id="VFK13397.1"/>
    </source>
</evidence>
<dbReference type="EMBL" id="CAADFP010000087">
    <property type="protein sequence ID" value="VFK29448.1"/>
    <property type="molecule type" value="Genomic_DNA"/>
</dbReference>
<gene>
    <name evidence="1" type="ORF">BECKLPF1236A_GA0070988_1008714</name>
    <name evidence="2" type="ORF">BECKLPF1236C_GA0070990_1008714</name>
</gene>
<dbReference type="EMBL" id="CAADFM010000087">
    <property type="protein sequence ID" value="VFK13397.1"/>
    <property type="molecule type" value="Genomic_DNA"/>
</dbReference>